<comment type="caution">
    <text evidence="2">The sequence shown here is derived from an EMBL/GenBank/DDBJ whole genome shotgun (WGS) entry which is preliminary data.</text>
</comment>
<protein>
    <submittedName>
        <fullName evidence="2">Uncharacterized protein</fullName>
    </submittedName>
</protein>
<gene>
    <name evidence="2" type="ORF">AN217_03255</name>
</gene>
<feature type="region of interest" description="Disordered" evidence="1">
    <location>
        <begin position="63"/>
        <end position="86"/>
    </location>
</feature>
<reference evidence="2 3" key="1">
    <citation type="journal article" date="2016" name="Front. Microbiol.">
        <title>Comparative Genomics Analysis of Streptomyces Species Reveals Their Adaptation to the Marine Environment and Their Diversity at the Genomic Level.</title>
        <authorList>
            <person name="Tian X."/>
            <person name="Zhang Z."/>
            <person name="Yang T."/>
            <person name="Chen M."/>
            <person name="Li J."/>
            <person name="Chen F."/>
            <person name="Yang J."/>
            <person name="Li W."/>
            <person name="Zhang B."/>
            <person name="Zhang Z."/>
            <person name="Wu J."/>
            <person name="Zhang C."/>
            <person name="Long L."/>
            <person name="Xiao J."/>
        </authorList>
    </citation>
    <scope>NUCLEOTIDE SEQUENCE [LARGE SCALE GENOMIC DNA]</scope>
    <source>
        <strain evidence="2 3">SCSIO M10379</strain>
    </source>
</reference>
<accession>A0A1E7KEE4</accession>
<name>A0A1E7KEE4_9ACTN</name>
<dbReference type="Proteomes" id="UP000175829">
    <property type="component" value="Unassembled WGS sequence"/>
</dbReference>
<evidence type="ECO:0000313" key="3">
    <source>
        <dbReference type="Proteomes" id="UP000175829"/>
    </source>
</evidence>
<evidence type="ECO:0000256" key="1">
    <source>
        <dbReference type="SAM" id="MobiDB-lite"/>
    </source>
</evidence>
<dbReference type="EMBL" id="LJGV01000021">
    <property type="protein sequence ID" value="OEV02265.1"/>
    <property type="molecule type" value="Genomic_DNA"/>
</dbReference>
<organism evidence="2 3">
    <name type="scientific">Streptomyces qinglanensis</name>
    <dbReference type="NCBI Taxonomy" id="943816"/>
    <lineage>
        <taxon>Bacteria</taxon>
        <taxon>Bacillati</taxon>
        <taxon>Actinomycetota</taxon>
        <taxon>Actinomycetes</taxon>
        <taxon>Kitasatosporales</taxon>
        <taxon>Streptomycetaceae</taxon>
        <taxon>Streptomyces</taxon>
    </lineage>
</organism>
<dbReference type="AlphaFoldDB" id="A0A1E7KEE4"/>
<sequence>MWAQAPGTVDPAASVCFALCRRALARFPQTRIEHQRRLRFLEASRKTQAQVCSEQRLSRAASPVRRSSHQAIASSARAPRVRWGTA</sequence>
<evidence type="ECO:0000313" key="2">
    <source>
        <dbReference type="EMBL" id="OEV02265.1"/>
    </source>
</evidence>
<proteinExistence type="predicted"/>